<proteinExistence type="predicted"/>
<protein>
    <submittedName>
        <fullName evidence="2">Uncharacterized protein</fullName>
    </submittedName>
</protein>
<reference evidence="3" key="1">
    <citation type="journal article" date="2019" name="Int. J. Syst. Evol. Microbiol.">
        <title>The Global Catalogue of Microorganisms (GCM) 10K type strain sequencing project: providing services to taxonomists for standard genome sequencing and annotation.</title>
        <authorList>
            <consortium name="The Broad Institute Genomics Platform"/>
            <consortium name="The Broad Institute Genome Sequencing Center for Infectious Disease"/>
            <person name="Wu L."/>
            <person name="Ma J."/>
        </authorList>
    </citation>
    <scope>NUCLEOTIDE SEQUENCE [LARGE SCALE GENOMIC DNA]</scope>
    <source>
        <strain evidence="3">JCM 16374</strain>
    </source>
</reference>
<evidence type="ECO:0000313" key="2">
    <source>
        <dbReference type="EMBL" id="GAA2677908.1"/>
    </source>
</evidence>
<evidence type="ECO:0000313" key="3">
    <source>
        <dbReference type="Proteomes" id="UP001500994"/>
    </source>
</evidence>
<evidence type="ECO:0000256" key="1">
    <source>
        <dbReference type="SAM" id="MobiDB-lite"/>
    </source>
</evidence>
<name>A0ABP6EVZ4_9ACTN</name>
<keyword evidence="3" id="KW-1185">Reference proteome</keyword>
<accession>A0ABP6EVZ4</accession>
<organism evidence="2 3">
    <name type="scientific">Streptomyces lunalinharesii</name>
    <dbReference type="NCBI Taxonomy" id="333384"/>
    <lineage>
        <taxon>Bacteria</taxon>
        <taxon>Bacillati</taxon>
        <taxon>Actinomycetota</taxon>
        <taxon>Actinomycetes</taxon>
        <taxon>Kitasatosporales</taxon>
        <taxon>Streptomycetaceae</taxon>
        <taxon>Streptomyces</taxon>
    </lineage>
</organism>
<gene>
    <name evidence="2" type="ORF">GCM10009864_57050</name>
</gene>
<comment type="caution">
    <text evidence="2">The sequence shown here is derived from an EMBL/GenBank/DDBJ whole genome shotgun (WGS) entry which is preliminary data.</text>
</comment>
<dbReference type="Proteomes" id="UP001500994">
    <property type="component" value="Unassembled WGS sequence"/>
</dbReference>
<feature type="region of interest" description="Disordered" evidence="1">
    <location>
        <begin position="1"/>
        <end position="73"/>
    </location>
</feature>
<sequence length="124" mass="12946">MVPPGQLPLLPQRRAGPLHLISQTPGARIAGRARRRWQTGSAAPAPGCSISSGRAHLSPAPHDEDTAIPQSTPDDEQLFNDVAALGETANAARDEGLPPAVREVLDDLAAEQAANVARNHGTGR</sequence>
<dbReference type="EMBL" id="BAAARK010000022">
    <property type="protein sequence ID" value="GAA2677908.1"/>
    <property type="molecule type" value="Genomic_DNA"/>
</dbReference>